<keyword evidence="3" id="KW-1185">Reference proteome</keyword>
<dbReference type="Proteomes" id="UP000054560">
    <property type="component" value="Unassembled WGS sequence"/>
</dbReference>
<sequence>MASSIPSAVVPPMSYPSPQTDGPHAPPLPDYCPPGYDSVAPPTQQYQNMYSSTPTLHSRQPEAQPLMSQTSYKHGEGYSASRPQSSLAEYDHTRPTYGTHGAVCGEQDVDVHTAMAQAKQDQPVRQGFCKWFCFGFLCACCATYDTCEEHPCCCLGLLCCTLVGCRD</sequence>
<accession>A0A0L0FX56</accession>
<feature type="compositionally biased region" description="Polar residues" evidence="1">
    <location>
        <begin position="41"/>
        <end position="58"/>
    </location>
</feature>
<dbReference type="GeneID" id="25906951"/>
<feature type="region of interest" description="Disordered" evidence="1">
    <location>
        <begin position="1"/>
        <end position="87"/>
    </location>
</feature>
<reference evidence="2 3" key="1">
    <citation type="submission" date="2011-02" db="EMBL/GenBank/DDBJ databases">
        <title>The Genome Sequence of Sphaeroforma arctica JP610.</title>
        <authorList>
            <consortium name="The Broad Institute Genome Sequencing Platform"/>
            <person name="Russ C."/>
            <person name="Cuomo C."/>
            <person name="Young S.K."/>
            <person name="Zeng Q."/>
            <person name="Gargeya S."/>
            <person name="Alvarado L."/>
            <person name="Berlin A."/>
            <person name="Chapman S.B."/>
            <person name="Chen Z."/>
            <person name="Freedman E."/>
            <person name="Gellesch M."/>
            <person name="Goldberg J."/>
            <person name="Griggs A."/>
            <person name="Gujja S."/>
            <person name="Heilman E."/>
            <person name="Heiman D."/>
            <person name="Howarth C."/>
            <person name="Mehta T."/>
            <person name="Neiman D."/>
            <person name="Pearson M."/>
            <person name="Roberts A."/>
            <person name="Saif S."/>
            <person name="Shea T."/>
            <person name="Shenoy N."/>
            <person name="Sisk P."/>
            <person name="Stolte C."/>
            <person name="Sykes S."/>
            <person name="White J."/>
            <person name="Yandava C."/>
            <person name="Burger G."/>
            <person name="Gray M.W."/>
            <person name="Holland P.W.H."/>
            <person name="King N."/>
            <person name="Lang F.B.F."/>
            <person name="Roger A.J."/>
            <person name="Ruiz-Trillo I."/>
            <person name="Haas B."/>
            <person name="Nusbaum C."/>
            <person name="Birren B."/>
        </authorList>
    </citation>
    <scope>NUCLEOTIDE SEQUENCE [LARGE SCALE GENOMIC DNA]</scope>
    <source>
        <strain evidence="2 3">JP610</strain>
    </source>
</reference>
<evidence type="ECO:0000256" key="1">
    <source>
        <dbReference type="SAM" id="MobiDB-lite"/>
    </source>
</evidence>
<evidence type="ECO:0000313" key="3">
    <source>
        <dbReference type="Proteomes" id="UP000054560"/>
    </source>
</evidence>
<organism evidence="2 3">
    <name type="scientific">Sphaeroforma arctica JP610</name>
    <dbReference type="NCBI Taxonomy" id="667725"/>
    <lineage>
        <taxon>Eukaryota</taxon>
        <taxon>Ichthyosporea</taxon>
        <taxon>Ichthyophonida</taxon>
        <taxon>Sphaeroforma</taxon>
    </lineage>
</organism>
<name>A0A0L0FX56_9EUKA</name>
<proteinExistence type="predicted"/>
<dbReference type="AlphaFoldDB" id="A0A0L0FX56"/>
<dbReference type="EMBL" id="KQ242056">
    <property type="protein sequence ID" value="KNC81219.1"/>
    <property type="molecule type" value="Genomic_DNA"/>
</dbReference>
<dbReference type="RefSeq" id="XP_014155121.1">
    <property type="nucleotide sequence ID" value="XM_014299646.1"/>
</dbReference>
<protein>
    <submittedName>
        <fullName evidence="2">Uncharacterized protein</fullName>
    </submittedName>
</protein>
<gene>
    <name evidence="2" type="ORF">SARC_06447</name>
</gene>
<evidence type="ECO:0000313" key="2">
    <source>
        <dbReference type="EMBL" id="KNC81219.1"/>
    </source>
</evidence>